<proteinExistence type="predicted"/>
<dbReference type="SMART" id="SM00421">
    <property type="entry name" value="HTH_LUXR"/>
    <property type="match status" value="1"/>
</dbReference>
<evidence type="ECO:0000259" key="2">
    <source>
        <dbReference type="SMART" id="SM00421"/>
    </source>
</evidence>
<dbReference type="Gene3D" id="1.10.10.10">
    <property type="entry name" value="Winged helix-like DNA-binding domain superfamily/Winged helix DNA-binding domain"/>
    <property type="match status" value="1"/>
</dbReference>
<dbReference type="GO" id="GO:0006355">
    <property type="term" value="P:regulation of DNA-templated transcription"/>
    <property type="evidence" value="ECO:0007669"/>
    <property type="project" value="InterPro"/>
</dbReference>
<evidence type="ECO:0000313" key="4">
    <source>
        <dbReference type="Proteomes" id="UP000023464"/>
    </source>
</evidence>
<dbReference type="InterPro" id="IPR013656">
    <property type="entry name" value="PAS_4"/>
</dbReference>
<dbReference type="Proteomes" id="UP000023464">
    <property type="component" value="Unassembled WGS sequence"/>
</dbReference>
<evidence type="ECO:0000256" key="1">
    <source>
        <dbReference type="ARBA" id="ARBA00023125"/>
    </source>
</evidence>
<dbReference type="EMBL" id="JFGV01000002">
    <property type="protein sequence ID" value="EYU17168.1"/>
    <property type="molecule type" value="Genomic_DNA"/>
</dbReference>
<dbReference type="AlphaFoldDB" id="A0A022PQQ2"/>
<feature type="domain" description="HTH luxR-type" evidence="2">
    <location>
        <begin position="152"/>
        <end position="209"/>
    </location>
</feature>
<sequence length="231" mass="26851">MNKSGLEKAPFITRQFTHVWDRSPEPWFVKDKESRFIYTNTKFIKVIKLPENFNIIGHTIGELPTPVNGFAHHFREHDRRVLECMQRVCSVGTYPQGNGRPPKSYFCEKYPLMGEDNQCIGIISHAREIEHFTVSHYIKNSTPISAAPRPPNDLLNDKEWMVVFLFCCGMNNNDTALEMNVTCHTVEKHFESIYEKLSVNSVTELRSLCKENGYDLYMPPRYFLSIGHFIL</sequence>
<dbReference type="GO" id="GO:0003677">
    <property type="term" value="F:DNA binding"/>
    <property type="evidence" value="ECO:0007669"/>
    <property type="project" value="UniProtKB-KW"/>
</dbReference>
<name>A0A022PQQ2_9GAMM</name>
<comment type="caution">
    <text evidence="3">The sequence shown here is derived from an EMBL/GenBank/DDBJ whole genome shotgun (WGS) entry which is preliminary data.</text>
</comment>
<dbReference type="RefSeq" id="WP_036775450.1">
    <property type="nucleotide sequence ID" value="NZ_CAWLTM010000113.1"/>
</dbReference>
<dbReference type="SUPFAM" id="SSF46894">
    <property type="entry name" value="C-terminal effector domain of the bipartite response regulators"/>
    <property type="match status" value="1"/>
</dbReference>
<organism evidence="3 4">
    <name type="scientific">Photorhabdus aegyptia</name>
    <dbReference type="NCBI Taxonomy" id="2805098"/>
    <lineage>
        <taxon>Bacteria</taxon>
        <taxon>Pseudomonadati</taxon>
        <taxon>Pseudomonadota</taxon>
        <taxon>Gammaproteobacteria</taxon>
        <taxon>Enterobacterales</taxon>
        <taxon>Morganellaceae</taxon>
        <taxon>Photorhabdus</taxon>
    </lineage>
</organism>
<accession>A0A022PQQ2</accession>
<dbReference type="Gene3D" id="3.30.450.20">
    <property type="entry name" value="PAS domain"/>
    <property type="match status" value="1"/>
</dbReference>
<dbReference type="InterPro" id="IPR016032">
    <property type="entry name" value="Sig_transdc_resp-reg_C-effctor"/>
</dbReference>
<protein>
    <submittedName>
        <fullName evidence="3">Response regulator CheY-like receiver protein</fullName>
    </submittedName>
</protein>
<dbReference type="Pfam" id="PF00196">
    <property type="entry name" value="GerE"/>
    <property type="match status" value="1"/>
</dbReference>
<keyword evidence="4" id="KW-1185">Reference proteome</keyword>
<reference evidence="3 4" key="1">
    <citation type="submission" date="2014-03" db="EMBL/GenBank/DDBJ databases">
        <title>Draft Genome of Photorhabdus luminescens BA1, an Egyptian Isolate.</title>
        <authorList>
            <person name="Ghazal S."/>
            <person name="Hurst S.G.IV."/>
            <person name="Morris K."/>
            <person name="Thomas K."/>
            <person name="Tisa L.S."/>
        </authorList>
    </citation>
    <scope>NUCLEOTIDE SEQUENCE [LARGE SCALE GENOMIC DNA]</scope>
    <source>
        <strain evidence="3 4">BA1</strain>
    </source>
</reference>
<evidence type="ECO:0000313" key="3">
    <source>
        <dbReference type="EMBL" id="EYU17168.1"/>
    </source>
</evidence>
<dbReference type="Pfam" id="PF08448">
    <property type="entry name" value="PAS_4"/>
    <property type="match status" value="1"/>
</dbReference>
<gene>
    <name evidence="3" type="ORF">BA1DRAFT_00227</name>
</gene>
<keyword evidence="1" id="KW-0238">DNA-binding</keyword>
<dbReference type="InterPro" id="IPR000792">
    <property type="entry name" value="Tscrpt_reg_LuxR_C"/>
</dbReference>
<dbReference type="InterPro" id="IPR036388">
    <property type="entry name" value="WH-like_DNA-bd_sf"/>
</dbReference>
<dbReference type="PATRIC" id="fig|1393736.3.peg.228"/>